<keyword evidence="6" id="KW-1185">Reference proteome</keyword>
<reference evidence="5" key="1">
    <citation type="submission" date="2025-08" db="UniProtKB">
        <authorList>
            <consortium name="Ensembl"/>
        </authorList>
    </citation>
    <scope>IDENTIFICATION</scope>
</reference>
<sequence>RKMEKEQQSLLPAGVLWLKLKSFLLTHQAVSSNKLQELRIILLGQKTVGKSATGNTLLHKEVFASSQNEQCQMQEGEVAGRRVTVIDTLGWWQDSSCCTDDIDKEIARGFSLSPVGVHVILLVIPLDLTFRDPQRMSVGEHMKLLGERVWRYTMVLFTCGDYLGEKTIEQHIKSEGEALKWLIEKCLNRYHVFNNKDKSNLSQVTKLLQKIEEMVCYNGGSYYKVEQRLAGNKQHRAVHRRRGGGPTVSS</sequence>
<evidence type="ECO:0000259" key="4">
    <source>
        <dbReference type="PROSITE" id="PS51720"/>
    </source>
</evidence>
<dbReference type="InterPro" id="IPR006703">
    <property type="entry name" value="G_AIG1"/>
</dbReference>
<dbReference type="PANTHER" id="PTHR10903">
    <property type="entry name" value="GTPASE, IMAP FAMILY MEMBER-RELATED"/>
    <property type="match status" value="1"/>
</dbReference>
<evidence type="ECO:0000313" key="6">
    <source>
        <dbReference type="Proteomes" id="UP000472276"/>
    </source>
</evidence>
<organism evidence="5 6">
    <name type="scientific">Oreochromis aureus</name>
    <name type="common">Israeli tilapia</name>
    <name type="synonym">Chromis aureus</name>
    <dbReference type="NCBI Taxonomy" id="47969"/>
    <lineage>
        <taxon>Eukaryota</taxon>
        <taxon>Metazoa</taxon>
        <taxon>Chordata</taxon>
        <taxon>Craniata</taxon>
        <taxon>Vertebrata</taxon>
        <taxon>Euteleostomi</taxon>
        <taxon>Actinopterygii</taxon>
        <taxon>Neopterygii</taxon>
        <taxon>Teleostei</taxon>
        <taxon>Neoteleostei</taxon>
        <taxon>Acanthomorphata</taxon>
        <taxon>Ovalentaria</taxon>
        <taxon>Cichlomorphae</taxon>
        <taxon>Cichliformes</taxon>
        <taxon>Cichlidae</taxon>
        <taxon>African cichlids</taxon>
        <taxon>Pseudocrenilabrinae</taxon>
        <taxon>Oreochromini</taxon>
        <taxon>Oreochromis</taxon>
    </lineage>
</organism>
<dbReference type="AlphaFoldDB" id="A0A668VBV6"/>
<dbReference type="PANTHER" id="PTHR10903:SF107">
    <property type="entry name" value="GTPASE IMAP FAMILY MEMBER 4-LIKE-RELATED"/>
    <property type="match status" value="1"/>
</dbReference>
<dbReference type="PROSITE" id="PS51720">
    <property type="entry name" value="G_AIG1"/>
    <property type="match status" value="1"/>
</dbReference>
<dbReference type="Ensembl" id="ENSOABT00000049531.2">
    <property type="protein sequence ID" value="ENSOABP00000048294.2"/>
    <property type="gene ID" value="ENSOABG00000021529.2"/>
</dbReference>
<protein>
    <recommendedName>
        <fullName evidence="4">AIG1-type G domain-containing protein</fullName>
    </recommendedName>
</protein>
<comment type="similarity">
    <text evidence="1">Belongs to the TRAFAC class TrmE-Era-EngA-EngB-Septin-like GTPase superfamily. AIG1/Toc34/Toc159-like paraseptin GTPase family. IAN subfamily.</text>
</comment>
<evidence type="ECO:0000313" key="5">
    <source>
        <dbReference type="Ensembl" id="ENSOABP00000048294.2"/>
    </source>
</evidence>
<dbReference type="SUPFAM" id="SSF52540">
    <property type="entry name" value="P-loop containing nucleoside triphosphate hydrolases"/>
    <property type="match status" value="1"/>
</dbReference>
<evidence type="ECO:0000256" key="3">
    <source>
        <dbReference type="ARBA" id="ARBA00023134"/>
    </source>
</evidence>
<dbReference type="InterPro" id="IPR045058">
    <property type="entry name" value="GIMA/IAN/Toc"/>
</dbReference>
<reference evidence="5" key="2">
    <citation type="submission" date="2025-09" db="UniProtKB">
        <authorList>
            <consortium name="Ensembl"/>
        </authorList>
    </citation>
    <scope>IDENTIFICATION</scope>
</reference>
<proteinExistence type="inferred from homology"/>
<name>A0A668VBV6_OREAU</name>
<dbReference type="Pfam" id="PF04548">
    <property type="entry name" value="AIG1"/>
    <property type="match status" value="1"/>
</dbReference>
<dbReference type="OMA" id="RWPRENT"/>
<dbReference type="GO" id="GO:0005525">
    <property type="term" value="F:GTP binding"/>
    <property type="evidence" value="ECO:0007669"/>
    <property type="project" value="UniProtKB-KW"/>
</dbReference>
<keyword evidence="2" id="KW-0547">Nucleotide-binding</keyword>
<dbReference type="Proteomes" id="UP000472276">
    <property type="component" value="Unassembled WGS sequence"/>
</dbReference>
<feature type="domain" description="AIG1-type G" evidence="4">
    <location>
        <begin position="35"/>
        <end position="232"/>
    </location>
</feature>
<evidence type="ECO:0000256" key="1">
    <source>
        <dbReference type="ARBA" id="ARBA00008535"/>
    </source>
</evidence>
<dbReference type="Gene3D" id="3.40.50.300">
    <property type="entry name" value="P-loop containing nucleotide triphosphate hydrolases"/>
    <property type="match status" value="1"/>
</dbReference>
<evidence type="ECO:0000256" key="2">
    <source>
        <dbReference type="ARBA" id="ARBA00022741"/>
    </source>
</evidence>
<accession>A0A668VBV6</accession>
<dbReference type="FunFam" id="3.40.50.300:FF:001809">
    <property type="entry name" value="Si:ch1073-365p7.2"/>
    <property type="match status" value="1"/>
</dbReference>
<keyword evidence="3" id="KW-0342">GTP-binding</keyword>
<dbReference type="InterPro" id="IPR027417">
    <property type="entry name" value="P-loop_NTPase"/>
</dbReference>